<name>A0A9Q1FSE1_SYNKA</name>
<dbReference type="PANTHER" id="PTHR31025">
    <property type="entry name" value="SI:CH211-196P9.1-RELATED"/>
    <property type="match status" value="1"/>
</dbReference>
<reference evidence="1" key="1">
    <citation type="journal article" date="2023" name="Science">
        <title>Genome structures resolve the early diversification of teleost fishes.</title>
        <authorList>
            <person name="Parey E."/>
            <person name="Louis A."/>
            <person name="Montfort J."/>
            <person name="Bouchez O."/>
            <person name="Roques C."/>
            <person name="Iampietro C."/>
            <person name="Lluch J."/>
            <person name="Castinel A."/>
            <person name="Donnadieu C."/>
            <person name="Desvignes T."/>
            <person name="Floi Bucao C."/>
            <person name="Jouanno E."/>
            <person name="Wen M."/>
            <person name="Mejri S."/>
            <person name="Dirks R."/>
            <person name="Jansen H."/>
            <person name="Henkel C."/>
            <person name="Chen W.J."/>
            <person name="Zahm M."/>
            <person name="Cabau C."/>
            <person name="Klopp C."/>
            <person name="Thompson A.W."/>
            <person name="Robinson-Rechavi M."/>
            <person name="Braasch I."/>
            <person name="Lecointre G."/>
            <person name="Bobe J."/>
            <person name="Postlethwait J.H."/>
            <person name="Berthelot C."/>
            <person name="Roest Crollius H."/>
            <person name="Guiguen Y."/>
        </authorList>
    </citation>
    <scope>NUCLEOTIDE SEQUENCE</scope>
    <source>
        <strain evidence="1">WJC10195</strain>
    </source>
</reference>
<evidence type="ECO:0000313" key="2">
    <source>
        <dbReference type="Proteomes" id="UP001152622"/>
    </source>
</evidence>
<dbReference type="AlphaFoldDB" id="A0A9Q1FSE1"/>
<evidence type="ECO:0000313" key="1">
    <source>
        <dbReference type="EMBL" id="KAJ8365114.1"/>
    </source>
</evidence>
<accession>A0A9Q1FSE1</accession>
<dbReference type="Proteomes" id="UP001152622">
    <property type="component" value="Chromosome 4"/>
</dbReference>
<proteinExistence type="predicted"/>
<comment type="caution">
    <text evidence="1">The sequence shown here is derived from an EMBL/GenBank/DDBJ whole genome shotgun (WGS) entry which is preliminary data.</text>
</comment>
<dbReference type="PANTHER" id="PTHR31025:SF19">
    <property type="entry name" value="SI:CH73-42K18.1-RELATED"/>
    <property type="match status" value="1"/>
</dbReference>
<dbReference type="EMBL" id="JAINUF010000004">
    <property type="protein sequence ID" value="KAJ8365114.1"/>
    <property type="molecule type" value="Genomic_DNA"/>
</dbReference>
<sequence>MLIVISWFSAWWWRKYIELHDVHTGRTTVLRVLPILLRDKDLGFFRTSLLDDPEAHLADTPVALLTVVRDNITDPIHYHPVNVSVVAEDEVVTSHSQLPDASFLFGLIYALHLNYPRGLTSTFKFVQKVLLGLEDGKLSPRLQTLKNELMM</sequence>
<protein>
    <submittedName>
        <fullName evidence="1">Uncharacterized protein</fullName>
    </submittedName>
</protein>
<gene>
    <name evidence="1" type="ORF">SKAU_G00139450</name>
</gene>
<organism evidence="1 2">
    <name type="scientific">Synaphobranchus kaupii</name>
    <name type="common">Kaup's arrowtooth eel</name>
    <dbReference type="NCBI Taxonomy" id="118154"/>
    <lineage>
        <taxon>Eukaryota</taxon>
        <taxon>Metazoa</taxon>
        <taxon>Chordata</taxon>
        <taxon>Craniata</taxon>
        <taxon>Vertebrata</taxon>
        <taxon>Euteleostomi</taxon>
        <taxon>Actinopterygii</taxon>
        <taxon>Neopterygii</taxon>
        <taxon>Teleostei</taxon>
        <taxon>Anguilliformes</taxon>
        <taxon>Synaphobranchidae</taxon>
        <taxon>Synaphobranchus</taxon>
    </lineage>
</organism>
<keyword evidence="2" id="KW-1185">Reference proteome</keyword>
<dbReference type="OrthoDB" id="8927571at2759"/>